<reference evidence="3" key="1">
    <citation type="submission" date="2011-04" db="EMBL/GenBank/DDBJ databases">
        <title>The complete genome of Spirochaeta coccoides DSM 17374.</title>
        <authorList>
            <person name="Lucas S."/>
            <person name="Copeland A."/>
            <person name="Lapidus A."/>
            <person name="Bruce D."/>
            <person name="Goodwin L."/>
            <person name="Pitluck S."/>
            <person name="Peters L."/>
            <person name="Kyrpides N."/>
            <person name="Mavromatis K."/>
            <person name="Pagani I."/>
            <person name="Ivanova N."/>
            <person name="Ovchinnikova G."/>
            <person name="Lu M."/>
            <person name="Detter J.C."/>
            <person name="Tapia R."/>
            <person name="Han C."/>
            <person name="Land M."/>
            <person name="Hauser L."/>
            <person name="Markowitz V."/>
            <person name="Cheng J.-F."/>
            <person name="Hugenholtz P."/>
            <person name="Woyke T."/>
            <person name="Wu D."/>
            <person name="Spring S."/>
            <person name="Schroeder M."/>
            <person name="Brambilla E."/>
            <person name="Klenk H.-P."/>
            <person name="Eisen J.A."/>
        </authorList>
    </citation>
    <scope>NUCLEOTIDE SEQUENCE [LARGE SCALE GENOMIC DNA]</scope>
    <source>
        <strain evidence="3">ATCC BAA-1237 / DSM 17374 / SPN1</strain>
    </source>
</reference>
<dbReference type="eggNOG" id="COG4720">
    <property type="taxonomic scope" value="Bacteria"/>
</dbReference>
<evidence type="ECO:0000256" key="1">
    <source>
        <dbReference type="SAM" id="Phobius"/>
    </source>
</evidence>
<dbReference type="HOGENOM" id="CLU_120023_0_0_12"/>
<name>F4GHL1_PARC1</name>
<feature type="transmembrane region" description="Helical" evidence="1">
    <location>
        <begin position="57"/>
        <end position="79"/>
    </location>
</feature>
<dbReference type="STRING" id="760011.Spico_1396"/>
<dbReference type="RefSeq" id="WP_013739995.1">
    <property type="nucleotide sequence ID" value="NC_015436.1"/>
</dbReference>
<dbReference type="KEGG" id="scc:Spico_1396"/>
<dbReference type="PANTHER" id="PTHR37815:SF3">
    <property type="entry name" value="UPF0397 PROTEIN SPR0429"/>
    <property type="match status" value="1"/>
</dbReference>
<protein>
    <recommendedName>
        <fullName evidence="4">ECF-type riboflavin transporter substrate-binding protein</fullName>
    </recommendedName>
</protein>
<feature type="transmembrane region" description="Helical" evidence="1">
    <location>
        <begin position="122"/>
        <end position="149"/>
    </location>
</feature>
<evidence type="ECO:0008006" key="4">
    <source>
        <dbReference type="Google" id="ProtNLM"/>
    </source>
</evidence>
<feature type="transmembrane region" description="Helical" evidence="1">
    <location>
        <begin position="91"/>
        <end position="110"/>
    </location>
</feature>
<gene>
    <name evidence="2" type="ordered locus">Spico_1396</name>
</gene>
<dbReference type="InterPro" id="IPR009825">
    <property type="entry name" value="ECF_substrate-spec-like"/>
</dbReference>
<dbReference type="NCBIfam" id="NF010182">
    <property type="entry name" value="PRK13661.1"/>
    <property type="match status" value="1"/>
</dbReference>
<dbReference type="Pfam" id="PF07155">
    <property type="entry name" value="ECF-ribofla_trS"/>
    <property type="match status" value="1"/>
</dbReference>
<keyword evidence="1" id="KW-1133">Transmembrane helix</keyword>
<dbReference type="Proteomes" id="UP000007939">
    <property type="component" value="Chromosome"/>
</dbReference>
<keyword evidence="1" id="KW-0812">Transmembrane</keyword>
<sequence>MSDEKKKTIGQVLVGTWNTQTIVAIGIGAALFGVLMNYGGIPIFTNTRLTTAQLVPVFVGALFGPLPAFVASTVGNIIADLIGGWGYWFDWSIGNGVLAFFVGLLPVYGADIKNGIFTATQAIIYAVIALVGNAIAFGVVTPVLTVLFYGGELNITFAQSLFGGLANVLVLVVLGIPILFLLASRYAKGTNLKEEE</sequence>
<dbReference type="GO" id="GO:0016020">
    <property type="term" value="C:membrane"/>
    <property type="evidence" value="ECO:0007669"/>
    <property type="project" value="InterPro"/>
</dbReference>
<feature type="transmembrane region" description="Helical" evidence="1">
    <location>
        <begin position="161"/>
        <end position="183"/>
    </location>
</feature>
<keyword evidence="1" id="KW-0472">Membrane</keyword>
<dbReference type="OrthoDB" id="4550662at2"/>
<organism evidence="2 3">
    <name type="scientific">Parasphaerochaeta coccoides (strain ATCC BAA-1237 / DSM 17374 / SPN1)</name>
    <name type="common">Sphaerochaeta coccoides</name>
    <dbReference type="NCBI Taxonomy" id="760011"/>
    <lineage>
        <taxon>Bacteria</taxon>
        <taxon>Pseudomonadati</taxon>
        <taxon>Spirochaetota</taxon>
        <taxon>Spirochaetia</taxon>
        <taxon>Spirochaetales</taxon>
        <taxon>Sphaerochaetaceae</taxon>
        <taxon>Parasphaerochaeta</taxon>
    </lineage>
</organism>
<keyword evidence="3" id="KW-1185">Reference proteome</keyword>
<feature type="transmembrane region" description="Helical" evidence="1">
    <location>
        <begin position="22"/>
        <end position="45"/>
    </location>
</feature>
<evidence type="ECO:0000313" key="2">
    <source>
        <dbReference type="EMBL" id="AEC02600.1"/>
    </source>
</evidence>
<dbReference type="EMBL" id="CP002659">
    <property type="protein sequence ID" value="AEC02600.1"/>
    <property type="molecule type" value="Genomic_DNA"/>
</dbReference>
<dbReference type="AlphaFoldDB" id="F4GHL1"/>
<dbReference type="Gene3D" id="1.10.1760.20">
    <property type="match status" value="1"/>
</dbReference>
<reference evidence="2 3" key="2">
    <citation type="journal article" date="2012" name="Stand. Genomic Sci.">
        <title>Complete genome sequence of the termite hindgut bacterium Spirochaeta coccoides type strain (SPN1(T)), reclassification in the genus Sphaerochaeta as Sphaerochaeta coccoides comb. nov. and emendations of the family Spirochaetaceae and the genus Sphaerochaeta.</title>
        <authorList>
            <person name="Abt B."/>
            <person name="Han C."/>
            <person name="Scheuner C."/>
            <person name="Lu M."/>
            <person name="Lapidus A."/>
            <person name="Nolan M."/>
            <person name="Lucas S."/>
            <person name="Hammon N."/>
            <person name="Deshpande S."/>
            <person name="Cheng J.F."/>
            <person name="Tapia R."/>
            <person name="Goodwin L.A."/>
            <person name="Pitluck S."/>
            <person name="Liolios K."/>
            <person name="Pagani I."/>
            <person name="Ivanova N."/>
            <person name="Mavromatis K."/>
            <person name="Mikhailova N."/>
            <person name="Huntemann M."/>
            <person name="Pati A."/>
            <person name="Chen A."/>
            <person name="Palaniappan K."/>
            <person name="Land M."/>
            <person name="Hauser L."/>
            <person name="Brambilla E.M."/>
            <person name="Rohde M."/>
            <person name="Spring S."/>
            <person name="Gronow S."/>
            <person name="Goker M."/>
            <person name="Woyke T."/>
            <person name="Bristow J."/>
            <person name="Eisen J.A."/>
            <person name="Markowitz V."/>
            <person name="Hugenholtz P."/>
            <person name="Kyrpides N.C."/>
            <person name="Klenk H.P."/>
            <person name="Detter J.C."/>
        </authorList>
    </citation>
    <scope>NUCLEOTIDE SEQUENCE [LARGE SCALE GENOMIC DNA]</scope>
    <source>
        <strain evidence="3">ATCC BAA-1237 / DSM 17374 / SPN1</strain>
    </source>
</reference>
<proteinExistence type="predicted"/>
<dbReference type="PANTHER" id="PTHR37815">
    <property type="entry name" value="UPF0397 PROTEIN BC_2624-RELATED"/>
    <property type="match status" value="1"/>
</dbReference>
<accession>F4GHL1</accession>
<evidence type="ECO:0000313" key="3">
    <source>
        <dbReference type="Proteomes" id="UP000007939"/>
    </source>
</evidence>